<dbReference type="AlphaFoldDB" id="A0A9W8QL91"/>
<dbReference type="EMBL" id="JAJHUN010000004">
    <property type="protein sequence ID" value="KAJ4159594.1"/>
    <property type="molecule type" value="Genomic_DNA"/>
</dbReference>
<dbReference type="Proteomes" id="UP001144673">
    <property type="component" value="Unassembled WGS sequence"/>
</dbReference>
<dbReference type="SUPFAM" id="SSF53098">
    <property type="entry name" value="Ribonuclease H-like"/>
    <property type="match status" value="1"/>
</dbReference>
<proteinExistence type="predicted"/>
<comment type="caution">
    <text evidence="1">The sequence shown here is derived from an EMBL/GenBank/DDBJ whole genome shotgun (WGS) entry which is preliminary data.</text>
</comment>
<keyword evidence="2" id="KW-1185">Reference proteome</keyword>
<dbReference type="RefSeq" id="XP_056057581.1">
    <property type="nucleotide sequence ID" value="XM_056203702.1"/>
</dbReference>
<sequence length="162" mass="18875">MATYVKAVIDQYELGSKLGYFMLDNAESNDTCLETLAKWFPMDVRRRHLRCLRGATAEFYFELWARKGAIGWNSICHMIECALEIRSAIELYQYRGQKPRHDPNHRDLTNDFLNATDWAELERFYHFLKPFYILTKTMEGNANKPGAEGGHGAVWETLKTMN</sequence>
<evidence type="ECO:0000313" key="1">
    <source>
        <dbReference type="EMBL" id="KAJ4159594.1"/>
    </source>
</evidence>
<reference evidence="1" key="1">
    <citation type="journal article" date="2023" name="Access Microbiol">
        <title>De-novo genome assembly for Akanthomyces muscarius, a biocontrol agent of insect agricultural pests.</title>
        <authorList>
            <person name="Erdos Z."/>
            <person name="Studholme D.J."/>
            <person name="Raymond B."/>
            <person name="Sharma M."/>
        </authorList>
    </citation>
    <scope>NUCLEOTIDE SEQUENCE</scope>
    <source>
        <strain evidence="1">Ve6</strain>
    </source>
</reference>
<evidence type="ECO:0000313" key="2">
    <source>
        <dbReference type="Proteomes" id="UP001144673"/>
    </source>
</evidence>
<dbReference type="GeneID" id="80894694"/>
<protein>
    <submittedName>
        <fullName evidence="1">Uncharacterized protein</fullName>
    </submittedName>
</protein>
<name>A0A9W8QL91_AKAMU</name>
<accession>A0A9W8QL91</accession>
<dbReference type="KEGG" id="amus:LMH87_007535"/>
<organism evidence="1 2">
    <name type="scientific">Akanthomyces muscarius</name>
    <name type="common">Entomopathogenic fungus</name>
    <name type="synonym">Lecanicillium muscarium</name>
    <dbReference type="NCBI Taxonomy" id="2231603"/>
    <lineage>
        <taxon>Eukaryota</taxon>
        <taxon>Fungi</taxon>
        <taxon>Dikarya</taxon>
        <taxon>Ascomycota</taxon>
        <taxon>Pezizomycotina</taxon>
        <taxon>Sordariomycetes</taxon>
        <taxon>Hypocreomycetidae</taxon>
        <taxon>Hypocreales</taxon>
        <taxon>Cordycipitaceae</taxon>
        <taxon>Akanthomyces</taxon>
    </lineage>
</organism>
<dbReference type="InterPro" id="IPR012337">
    <property type="entry name" value="RNaseH-like_sf"/>
</dbReference>
<gene>
    <name evidence="1" type="ORF">LMH87_007535</name>
</gene>